<evidence type="ECO:0000256" key="1">
    <source>
        <dbReference type="SAM" id="MobiDB-lite"/>
    </source>
</evidence>
<sequence>MPLHGAAQRLVLRRVHGLDEVQQRQAPVLGPREHLAHHPGRVRAAAQRRLIEIRPPRPLPGQPALAVQPVHHGHHRRVGQRPVEQPPDVPHGHRLPGRPHPIHDLGLQITELFHHARSSPVRTSHPTRTAAIRYADARARTRKRNPHRLHDRRANALSVSGTWRYRLGEGHRPTPQPHGRRSGGARCATRPETASSRAAHSHPICYMT</sequence>
<dbReference type="Proteomes" id="UP000234331">
    <property type="component" value="Unassembled WGS sequence"/>
</dbReference>
<proteinExistence type="predicted"/>
<feature type="region of interest" description="Disordered" evidence="1">
    <location>
        <begin position="54"/>
        <end position="98"/>
    </location>
</feature>
<evidence type="ECO:0000313" key="3">
    <source>
        <dbReference type="Proteomes" id="UP000234331"/>
    </source>
</evidence>
<keyword evidence="3" id="KW-1185">Reference proteome</keyword>
<accession>A0A2I2KI62</accession>
<protein>
    <submittedName>
        <fullName evidence="2">Uncharacterized protein</fullName>
    </submittedName>
</protein>
<reference evidence="2 3" key="1">
    <citation type="submission" date="2017-06" db="EMBL/GenBank/DDBJ databases">
        <authorList>
            <person name="Kim H.J."/>
            <person name="Triplett B.A."/>
        </authorList>
    </citation>
    <scope>NUCLEOTIDE SEQUENCE [LARGE SCALE GENOMIC DNA]</scope>
    <source>
        <strain evidence="2">FRACA_ARgP5</strain>
    </source>
</reference>
<feature type="region of interest" description="Disordered" evidence="1">
    <location>
        <begin position="165"/>
        <end position="208"/>
    </location>
</feature>
<gene>
    <name evidence="2" type="ORF">FRACA_10116</name>
</gene>
<evidence type="ECO:0000313" key="2">
    <source>
        <dbReference type="EMBL" id="SNQ45357.1"/>
    </source>
</evidence>
<name>A0A2I2KI62_9ACTN</name>
<organism evidence="2 3">
    <name type="scientific">Frankia canadensis</name>
    <dbReference type="NCBI Taxonomy" id="1836972"/>
    <lineage>
        <taxon>Bacteria</taxon>
        <taxon>Bacillati</taxon>
        <taxon>Actinomycetota</taxon>
        <taxon>Actinomycetes</taxon>
        <taxon>Frankiales</taxon>
        <taxon>Frankiaceae</taxon>
        <taxon>Frankia</taxon>
    </lineage>
</organism>
<dbReference type="EMBL" id="FZMO01000001">
    <property type="protein sequence ID" value="SNQ45357.1"/>
    <property type="molecule type" value="Genomic_DNA"/>
</dbReference>
<dbReference type="AlphaFoldDB" id="A0A2I2KI62"/>